<accession>A0A0B7A7U7</accession>
<sequence length="53" mass="6059">LLRLTTLAELIVLFLICVTVESAESGTQTKYNDLLSYAEVIRNLEVFFFKYIG</sequence>
<gene>
    <name evidence="2" type="primary">ORF98157</name>
</gene>
<protein>
    <recommendedName>
        <fullName evidence="3">Ion transport domain-containing protein</fullName>
    </recommendedName>
</protein>
<dbReference type="EMBL" id="HACG01029180">
    <property type="protein sequence ID" value="CEK76045.1"/>
    <property type="molecule type" value="Transcribed_RNA"/>
</dbReference>
<name>A0A0B7A7U7_9EUPU</name>
<reference evidence="2" key="1">
    <citation type="submission" date="2014-12" db="EMBL/GenBank/DDBJ databases">
        <title>Insight into the proteome of Arion vulgaris.</title>
        <authorList>
            <person name="Aradska J."/>
            <person name="Bulat T."/>
            <person name="Smidak R."/>
            <person name="Sarate P."/>
            <person name="Gangsoo J."/>
            <person name="Sialana F."/>
            <person name="Bilban M."/>
            <person name="Lubec G."/>
        </authorList>
    </citation>
    <scope>NUCLEOTIDE SEQUENCE</scope>
    <source>
        <tissue evidence="2">Skin</tissue>
    </source>
</reference>
<organism evidence="2">
    <name type="scientific">Arion vulgaris</name>
    <dbReference type="NCBI Taxonomy" id="1028688"/>
    <lineage>
        <taxon>Eukaryota</taxon>
        <taxon>Metazoa</taxon>
        <taxon>Spiralia</taxon>
        <taxon>Lophotrochozoa</taxon>
        <taxon>Mollusca</taxon>
        <taxon>Gastropoda</taxon>
        <taxon>Heterobranchia</taxon>
        <taxon>Euthyneura</taxon>
        <taxon>Panpulmonata</taxon>
        <taxon>Eupulmonata</taxon>
        <taxon>Stylommatophora</taxon>
        <taxon>Helicina</taxon>
        <taxon>Arionoidea</taxon>
        <taxon>Arionidae</taxon>
        <taxon>Arion</taxon>
    </lineage>
</organism>
<keyword evidence="1" id="KW-0732">Signal</keyword>
<dbReference type="AlphaFoldDB" id="A0A0B7A7U7"/>
<evidence type="ECO:0008006" key="3">
    <source>
        <dbReference type="Google" id="ProtNLM"/>
    </source>
</evidence>
<proteinExistence type="predicted"/>
<evidence type="ECO:0000313" key="2">
    <source>
        <dbReference type="EMBL" id="CEK76045.1"/>
    </source>
</evidence>
<feature type="signal peptide" evidence="1">
    <location>
        <begin position="1"/>
        <end position="22"/>
    </location>
</feature>
<feature type="non-terminal residue" evidence="2">
    <location>
        <position position="1"/>
    </location>
</feature>
<feature type="chain" id="PRO_5002112649" description="Ion transport domain-containing protein" evidence="1">
    <location>
        <begin position="23"/>
        <end position="53"/>
    </location>
</feature>
<evidence type="ECO:0000256" key="1">
    <source>
        <dbReference type="SAM" id="SignalP"/>
    </source>
</evidence>